<proteinExistence type="predicted"/>
<feature type="transmembrane region" description="Helical" evidence="1">
    <location>
        <begin position="87"/>
        <end position="106"/>
    </location>
</feature>
<dbReference type="InParanoid" id="J9D4J8"/>
<evidence type="ECO:0000256" key="1">
    <source>
        <dbReference type="SAM" id="Phobius"/>
    </source>
</evidence>
<dbReference type="VEuPathDB" id="MicrosporidiaDB:EDEG_03099"/>
<dbReference type="HOGENOM" id="CLU_2158331_0_0_1"/>
<name>J9D4J8_EDHAE</name>
<dbReference type="Proteomes" id="UP000003163">
    <property type="component" value="Unassembled WGS sequence"/>
</dbReference>
<evidence type="ECO:0000313" key="2">
    <source>
        <dbReference type="EMBL" id="EJW02479.1"/>
    </source>
</evidence>
<keyword evidence="1" id="KW-0472">Membrane</keyword>
<feature type="transmembrane region" description="Helical" evidence="1">
    <location>
        <begin position="44"/>
        <end position="66"/>
    </location>
</feature>
<gene>
    <name evidence="2" type="ORF">EDEG_03099</name>
</gene>
<organism evidence="2 3">
    <name type="scientific">Edhazardia aedis (strain USNM 41457)</name>
    <name type="common">Microsporidian parasite</name>
    <dbReference type="NCBI Taxonomy" id="1003232"/>
    <lineage>
        <taxon>Eukaryota</taxon>
        <taxon>Fungi</taxon>
        <taxon>Fungi incertae sedis</taxon>
        <taxon>Microsporidia</taxon>
        <taxon>Edhazardia</taxon>
    </lineage>
</organism>
<reference evidence="3" key="2">
    <citation type="submission" date="2015-07" db="EMBL/GenBank/DDBJ databases">
        <title>Contrasting host-pathogen interactions and genome evolution in two generalist and specialist microsporidian pathogens of mosquitoes.</title>
        <authorList>
            <consortium name="The Broad Institute Genomics Platform"/>
            <consortium name="The Broad Institute Genome Sequencing Center for Infectious Disease"/>
            <person name="Cuomo C.A."/>
            <person name="Sanscrainte N.D."/>
            <person name="Goldberg J.M."/>
            <person name="Heiman D."/>
            <person name="Young S."/>
            <person name="Zeng Q."/>
            <person name="Becnel J.J."/>
            <person name="Birren B.W."/>
        </authorList>
    </citation>
    <scope>NUCLEOTIDE SEQUENCE [LARGE SCALE GENOMIC DNA]</scope>
    <source>
        <strain evidence="3">USNM 41457</strain>
    </source>
</reference>
<accession>J9D4J8</accession>
<keyword evidence="3" id="KW-1185">Reference proteome</keyword>
<reference evidence="2 3" key="1">
    <citation type="submission" date="2011-08" db="EMBL/GenBank/DDBJ databases">
        <authorList>
            <person name="Liu Z.J."/>
            <person name="Shi F.L."/>
            <person name="Lu J.Q."/>
            <person name="Li M."/>
            <person name="Wang Z.L."/>
        </authorList>
    </citation>
    <scope>NUCLEOTIDE SEQUENCE [LARGE SCALE GENOMIC DNA]</scope>
    <source>
        <strain evidence="2 3">USNM 41457</strain>
    </source>
</reference>
<keyword evidence="1" id="KW-1133">Transmembrane helix</keyword>
<protein>
    <submittedName>
        <fullName evidence="2">Uncharacterized protein</fullName>
    </submittedName>
</protein>
<dbReference type="EMBL" id="AFBI03000069">
    <property type="protein sequence ID" value="EJW02479.1"/>
    <property type="molecule type" value="Genomic_DNA"/>
</dbReference>
<comment type="caution">
    <text evidence="2">The sequence shown here is derived from an EMBL/GenBank/DDBJ whole genome shotgun (WGS) entry which is preliminary data.</text>
</comment>
<keyword evidence="1" id="KW-0812">Transmembrane</keyword>
<dbReference type="AlphaFoldDB" id="J9D4J8"/>
<evidence type="ECO:0000313" key="3">
    <source>
        <dbReference type="Proteomes" id="UP000003163"/>
    </source>
</evidence>
<sequence length="111" mass="13498">MNDTLSFNNKNLYILTNIKSFLVVHKAQFLKFTRKKMLKLLNDYTVYTFYNLNKIIFLFLINVILLSQRSPKGKVFFKKICKFSFKINFRLLIKPYNEFLCIFYLLKLEKF</sequence>